<dbReference type="EMBL" id="JAUJEA010000005">
    <property type="protein sequence ID" value="MDN5202675.1"/>
    <property type="molecule type" value="Genomic_DNA"/>
</dbReference>
<evidence type="ECO:0000256" key="1">
    <source>
        <dbReference type="SAM" id="Phobius"/>
    </source>
</evidence>
<gene>
    <name evidence="2" type="ORF">QQ008_14900</name>
</gene>
<evidence type="ECO:0000313" key="3">
    <source>
        <dbReference type="Proteomes" id="UP001172082"/>
    </source>
</evidence>
<name>A0ABT8KPK6_9BACT</name>
<keyword evidence="1" id="KW-0472">Membrane</keyword>
<sequence>MDYTSNNLNTFRILFLVKGILNLLFSLLPLGYASLGVFLRDEFSNNASGPVFITPGIIFLIFGSLWFVLTIAMGVLNLLASKYLNEVRNYTFIFVMAVLNCLTGVLGILLGVFTLVELNKPHVKELFGKN</sequence>
<comment type="caution">
    <text evidence="2">The sequence shown here is derived from an EMBL/GenBank/DDBJ whole genome shotgun (WGS) entry which is preliminary data.</text>
</comment>
<dbReference type="Proteomes" id="UP001172082">
    <property type="component" value="Unassembled WGS sequence"/>
</dbReference>
<keyword evidence="1" id="KW-1133">Transmembrane helix</keyword>
<proteinExistence type="predicted"/>
<feature type="transmembrane region" description="Helical" evidence="1">
    <location>
        <begin position="51"/>
        <end position="80"/>
    </location>
</feature>
<feature type="transmembrane region" description="Helical" evidence="1">
    <location>
        <begin position="92"/>
        <end position="116"/>
    </location>
</feature>
<keyword evidence="3" id="KW-1185">Reference proteome</keyword>
<feature type="transmembrane region" description="Helical" evidence="1">
    <location>
        <begin position="20"/>
        <end position="39"/>
    </location>
</feature>
<accession>A0ABT8KPK6</accession>
<reference evidence="2" key="1">
    <citation type="submission" date="2023-06" db="EMBL/GenBank/DDBJ databases">
        <title>Genomic of Parafulvivirga corallium.</title>
        <authorList>
            <person name="Wang G."/>
        </authorList>
    </citation>
    <scope>NUCLEOTIDE SEQUENCE</scope>
    <source>
        <strain evidence="2">BMA10</strain>
    </source>
</reference>
<protein>
    <submittedName>
        <fullName evidence="2">Uncharacterized protein</fullName>
    </submittedName>
</protein>
<keyword evidence="1" id="KW-0812">Transmembrane</keyword>
<evidence type="ECO:0000313" key="2">
    <source>
        <dbReference type="EMBL" id="MDN5202675.1"/>
    </source>
</evidence>
<dbReference type="RefSeq" id="WP_346752697.1">
    <property type="nucleotide sequence ID" value="NZ_JAUJEA010000005.1"/>
</dbReference>
<organism evidence="2 3">
    <name type="scientific">Splendidivirga corallicola</name>
    <dbReference type="NCBI Taxonomy" id="3051826"/>
    <lineage>
        <taxon>Bacteria</taxon>
        <taxon>Pseudomonadati</taxon>
        <taxon>Bacteroidota</taxon>
        <taxon>Cytophagia</taxon>
        <taxon>Cytophagales</taxon>
        <taxon>Splendidivirgaceae</taxon>
        <taxon>Splendidivirga</taxon>
    </lineage>
</organism>